<dbReference type="InterPro" id="IPR002052">
    <property type="entry name" value="DNA_methylase_N6_adenine_CS"/>
</dbReference>
<dbReference type="EMBL" id="JAQLUK010000028">
    <property type="protein sequence ID" value="MDB2293737.1"/>
    <property type="molecule type" value="Genomic_DNA"/>
</dbReference>
<evidence type="ECO:0000313" key="3">
    <source>
        <dbReference type="Proteomes" id="UP001210528"/>
    </source>
</evidence>
<dbReference type="Gene3D" id="3.40.50.150">
    <property type="entry name" value="Vaccinia Virus protein VP39"/>
    <property type="match status" value="2"/>
</dbReference>
<comment type="caution">
    <text evidence="2">The sequence shown here is derived from an EMBL/GenBank/DDBJ whole genome shotgun (WGS) entry which is preliminary data.</text>
</comment>
<dbReference type="RefSeq" id="WP_271970497.1">
    <property type="nucleotide sequence ID" value="NZ_JAQLUK010000028.1"/>
</dbReference>
<gene>
    <name evidence="2" type="ORF">PM085_15880</name>
</gene>
<evidence type="ECO:0000313" key="2">
    <source>
        <dbReference type="EMBL" id="MDB2293737.1"/>
    </source>
</evidence>
<dbReference type="InterPro" id="IPR009537">
    <property type="entry name" value="DUF1156"/>
</dbReference>
<reference evidence="2 3" key="1">
    <citation type="submission" date="2023-01" db="EMBL/GenBank/DDBJ databases">
        <title>Halorubrum ezzemoulense from Santa Pola, Spain.</title>
        <authorList>
            <person name="Feng Y."/>
            <person name="Louyakis A.S."/>
            <person name="Gogarten J.P."/>
        </authorList>
    </citation>
    <scope>NUCLEOTIDE SEQUENCE [LARGE SCALE GENOMIC DNA]</scope>
    <source>
        <strain evidence="2 3">AMM015</strain>
    </source>
</reference>
<feature type="domain" description="DUF1156" evidence="1">
    <location>
        <begin position="21"/>
        <end position="75"/>
    </location>
</feature>
<evidence type="ECO:0000259" key="1">
    <source>
        <dbReference type="Pfam" id="PF06634"/>
    </source>
</evidence>
<keyword evidence="3" id="KW-1185">Reference proteome</keyword>
<dbReference type="InterPro" id="IPR029063">
    <property type="entry name" value="SAM-dependent_MTases_sf"/>
</dbReference>
<protein>
    <submittedName>
        <fullName evidence="2">DUF1156 domain-containing protein</fullName>
    </submittedName>
</protein>
<proteinExistence type="predicted"/>
<accession>A0ABT4Z6N7</accession>
<dbReference type="Proteomes" id="UP001210528">
    <property type="component" value="Unassembled WGS sequence"/>
</dbReference>
<dbReference type="SUPFAM" id="SSF53335">
    <property type="entry name" value="S-adenosyl-L-methionine-dependent methyltransferases"/>
    <property type="match status" value="1"/>
</dbReference>
<organism evidence="2 3">
    <name type="scientific">Halorubrum ezzemoulense</name>
    <name type="common">Halorubrum chaoviator</name>
    <dbReference type="NCBI Taxonomy" id="337243"/>
    <lineage>
        <taxon>Archaea</taxon>
        <taxon>Methanobacteriati</taxon>
        <taxon>Methanobacteriota</taxon>
        <taxon>Stenosarchaea group</taxon>
        <taxon>Halobacteria</taxon>
        <taxon>Halobacteriales</taxon>
        <taxon>Haloferacaceae</taxon>
        <taxon>Halorubrum</taxon>
    </lineage>
</organism>
<name>A0ABT4Z6N7_HALEZ</name>
<dbReference type="PROSITE" id="PS00092">
    <property type="entry name" value="N6_MTASE"/>
    <property type="match status" value="1"/>
</dbReference>
<sequence length="888" mass="102335">MAQESPRLSGERKELPIERGFPIERINEIAEKEGRAKQWYRPIYTMHKWWARRPGCLFRAISLYALLDDPDKVNIYEPGENGTLDDYGAGHSDVEKLIENVDMADPESLWELYTKDVRIGDKKILDPFMGGGTSLVEASRFGVEADGYDLNPVAWFITKKELEAGETSVDELKEAFQQVKSDVADEILNYYKTDCPHGHHDADVMYNFWVKEIDCRSCGHTVPLHQDFRIGKGRYENDNKYNILCPDCESVFLADEWREECSCDECGYEFVPEQGNVDYGKYICSECGQKYSITEQISEGDEFDLHLCAIEYYCRHCDEKGESKSTVKGYKSATSEDRERYRKAKQEWENSDSLHQFVPNKPIRSGWKVSNYEFEGHMTGGGNLPRHGIENWTDMYNDRQLLSLSKIIEAIENLEDQNVKEYLLLTLSGTLRTNSMMVGYDYSYNKIVNIFKSNSFDPPREMCEGNVWGTEYGRGTFESIWDMVKRGVEYANAPTERYVKNGETYETEEFSQPIGQNTTVHQGDMRLIEAENEYDAVITDPPYYNNILYSELSDFFYVWLKPMLEDEYECFEPEHTPRAESIVVNPASNKGDEEFESELKQAFSRINTALKQDGVVTFTYHHSSSESWGELLESLCETGFEVTATYPINSDLNKFMKGESVSFDIVIVARPAGDRHPISWNSLRRDIVRTAKQTHQRLTENRDLSDGNIGVIEMGRAFHEYSKHHGKVQRDGEIMTAKEVVDEIYGIIQQGSDIGEVDVFLDLLEIKDPTYNDLNMLTRGTSANSDEMKQIQLYRMESGEFVLGTWDDEKRLAYIQERVNNNDSNGLTPLDKAQFLRYRYEHGKSIQDYLEKWTVSDDLRKLCQELADASGDDVYRRILGGDRTIGDY</sequence>
<dbReference type="Pfam" id="PF06634">
    <property type="entry name" value="DUF1156"/>
    <property type="match status" value="1"/>
</dbReference>